<dbReference type="Pfam" id="PF10277">
    <property type="entry name" value="Frag1"/>
    <property type="match status" value="1"/>
</dbReference>
<feature type="transmembrane region" description="Helical" evidence="1">
    <location>
        <begin position="168"/>
        <end position="190"/>
    </location>
</feature>
<dbReference type="Proteomes" id="UP000179807">
    <property type="component" value="Unassembled WGS sequence"/>
</dbReference>
<feature type="transmembrane region" description="Helical" evidence="1">
    <location>
        <begin position="72"/>
        <end position="90"/>
    </location>
</feature>
<keyword evidence="1" id="KW-0472">Membrane</keyword>
<reference evidence="3" key="1">
    <citation type="submission" date="2016-10" db="EMBL/GenBank/DDBJ databases">
        <authorList>
            <person name="Benchimol M."/>
            <person name="Almeida L.G."/>
            <person name="Vasconcelos A.T."/>
            <person name="Perreira-Neves A."/>
            <person name="Rosa I.A."/>
            <person name="Tasca T."/>
            <person name="Bogo M.R."/>
            <person name="de Souza W."/>
        </authorList>
    </citation>
    <scope>NUCLEOTIDE SEQUENCE [LARGE SCALE GENOMIC DNA]</scope>
    <source>
        <strain evidence="3">K</strain>
    </source>
</reference>
<dbReference type="AlphaFoldDB" id="A0A1J4JL39"/>
<dbReference type="InterPro" id="IPR019402">
    <property type="entry name" value="CWH43_N"/>
</dbReference>
<keyword evidence="1" id="KW-1133">Transmembrane helix</keyword>
<name>A0A1J4JL39_9EUKA</name>
<evidence type="ECO:0000313" key="4">
    <source>
        <dbReference type="Proteomes" id="UP000179807"/>
    </source>
</evidence>
<gene>
    <name evidence="3" type="ORF">TRFO_33673</name>
</gene>
<keyword evidence="1" id="KW-0812">Transmembrane</keyword>
<evidence type="ECO:0000256" key="1">
    <source>
        <dbReference type="SAM" id="Phobius"/>
    </source>
</evidence>
<dbReference type="GeneID" id="94843915"/>
<comment type="caution">
    <text evidence="3">The sequence shown here is derived from an EMBL/GenBank/DDBJ whole genome shotgun (WGS) entry which is preliminary data.</text>
</comment>
<dbReference type="EMBL" id="MLAK01000986">
    <property type="protein sequence ID" value="OHS99802.1"/>
    <property type="molecule type" value="Genomic_DNA"/>
</dbReference>
<dbReference type="RefSeq" id="XP_068352939.1">
    <property type="nucleotide sequence ID" value="XM_068509211.1"/>
</dbReference>
<feature type="transmembrane region" description="Helical" evidence="1">
    <location>
        <begin position="111"/>
        <end position="132"/>
    </location>
</feature>
<feature type="domain" description="CWH43-like N-terminal" evidence="2">
    <location>
        <begin position="27"/>
        <end position="225"/>
    </location>
</feature>
<organism evidence="3 4">
    <name type="scientific">Tritrichomonas foetus</name>
    <dbReference type="NCBI Taxonomy" id="1144522"/>
    <lineage>
        <taxon>Eukaryota</taxon>
        <taxon>Metamonada</taxon>
        <taxon>Parabasalia</taxon>
        <taxon>Tritrichomonadida</taxon>
        <taxon>Tritrichomonadidae</taxon>
        <taxon>Tritrichomonas</taxon>
    </lineage>
</organism>
<accession>A0A1J4JL39</accession>
<protein>
    <recommendedName>
        <fullName evidence="2">CWH43-like N-terminal domain-containing protein</fullName>
    </recommendedName>
</protein>
<feature type="transmembrane region" description="Helical" evidence="1">
    <location>
        <begin position="138"/>
        <end position="156"/>
    </location>
</feature>
<feature type="transmembrane region" description="Helical" evidence="1">
    <location>
        <begin position="196"/>
        <end position="218"/>
    </location>
</feature>
<sequence length="236" mass="27011">MVNSSCLNASQNDRLNIDLMQHNLIIWYYIGAIFPFLAVIVSWICFYSLGQYDADYLLTISETMVPFPQNRIFPSAMCIESIILIGLYFVRNVAIFSVANRLSIQFPVKKWLIYITSICVPLGLVLLSTFTLEDVESIHLIGAFLFFFGSMVYYITSDLALIQTNNKIMLASRILSFSIVGAAVFYFAFLMGRKKWSLTVGASFQYLTALLIFAKVIFMYYDLPKHYVVICFDEKI</sequence>
<proteinExistence type="predicted"/>
<dbReference type="VEuPathDB" id="TrichDB:TRFO_33673"/>
<evidence type="ECO:0000259" key="2">
    <source>
        <dbReference type="Pfam" id="PF10277"/>
    </source>
</evidence>
<evidence type="ECO:0000313" key="3">
    <source>
        <dbReference type="EMBL" id="OHS99802.1"/>
    </source>
</evidence>
<keyword evidence="4" id="KW-1185">Reference proteome</keyword>
<dbReference type="OrthoDB" id="10491713at2759"/>
<feature type="transmembrane region" description="Helical" evidence="1">
    <location>
        <begin position="24"/>
        <end position="49"/>
    </location>
</feature>